<dbReference type="InterPro" id="IPR015928">
    <property type="entry name" value="Aconitase/3IPM_dehydase_swvl"/>
</dbReference>
<dbReference type="InterPro" id="IPR004431">
    <property type="entry name" value="3-IsopropMal_deHydase_ssu"/>
</dbReference>
<feature type="domain" description="Aconitase A/isopropylmalate dehydratase small subunit swivel" evidence="11">
    <location>
        <begin position="4"/>
        <end position="127"/>
    </location>
</feature>
<evidence type="ECO:0000256" key="2">
    <source>
        <dbReference type="ARBA" id="ARBA00002695"/>
    </source>
</evidence>
<dbReference type="OrthoDB" id="9777465at2"/>
<dbReference type="InterPro" id="IPR050075">
    <property type="entry name" value="LeuD"/>
</dbReference>
<organism evidence="12 13">
    <name type="scientific">Acidisarcina polymorpha</name>
    <dbReference type="NCBI Taxonomy" id="2211140"/>
    <lineage>
        <taxon>Bacteria</taxon>
        <taxon>Pseudomonadati</taxon>
        <taxon>Acidobacteriota</taxon>
        <taxon>Terriglobia</taxon>
        <taxon>Terriglobales</taxon>
        <taxon>Acidobacteriaceae</taxon>
        <taxon>Acidisarcina</taxon>
    </lineage>
</organism>
<comment type="similarity">
    <text evidence="4 10">Belongs to the LeuD family. LeuD type 1 subfamily.</text>
</comment>
<dbReference type="Pfam" id="PF00694">
    <property type="entry name" value="Aconitase_C"/>
    <property type="match status" value="1"/>
</dbReference>
<evidence type="ECO:0000313" key="13">
    <source>
        <dbReference type="Proteomes" id="UP000253606"/>
    </source>
</evidence>
<evidence type="ECO:0000256" key="7">
    <source>
        <dbReference type="ARBA" id="ARBA00022605"/>
    </source>
</evidence>
<dbReference type="InterPro" id="IPR033940">
    <property type="entry name" value="IPMI_Swivel"/>
</dbReference>
<keyword evidence="9 10" id="KW-0100">Branched-chain amino acid biosynthesis</keyword>
<dbReference type="PANTHER" id="PTHR43345:SF5">
    <property type="entry name" value="3-ISOPROPYLMALATE DEHYDRATASE SMALL SUBUNIT"/>
    <property type="match status" value="1"/>
</dbReference>
<sequence length="218" mass="24678">MTPINELKSKAMPLPLPNIDTDQIIPKQFLKRIERTGYGDFLFYDWRYNLDVPDSITPNASFVINKPEYHGAQILIAERNFGCGSSREHAAWALNQFGFLAVIAPTFADIFYSNAGKNGIILVRLQEDHVKTLMGRSTKNPDSIITINLEHQTVTDDEGFHARFEIEPFRKFCLLNGYDDISLTLRHTEALTSFEAAHEKRLWAMPKSHLAGASQPAI</sequence>
<keyword evidence="7 10" id="KW-0028">Amino-acid biosynthesis</keyword>
<dbReference type="HAMAP" id="MF_01031">
    <property type="entry name" value="LeuD_type1"/>
    <property type="match status" value="1"/>
</dbReference>
<dbReference type="CDD" id="cd01577">
    <property type="entry name" value="IPMI_Swivel"/>
    <property type="match status" value="1"/>
</dbReference>
<name>A0A2Z5G8S3_9BACT</name>
<dbReference type="FunFam" id="3.20.19.10:FF:000003">
    <property type="entry name" value="3-isopropylmalate dehydratase small subunit"/>
    <property type="match status" value="1"/>
</dbReference>
<evidence type="ECO:0000256" key="6">
    <source>
        <dbReference type="ARBA" id="ARBA00022430"/>
    </source>
</evidence>
<evidence type="ECO:0000256" key="5">
    <source>
        <dbReference type="ARBA" id="ARBA00011271"/>
    </source>
</evidence>
<keyword evidence="6 10" id="KW-0432">Leucine biosynthesis</keyword>
<dbReference type="GO" id="GO:0003861">
    <property type="term" value="F:3-isopropylmalate dehydratase activity"/>
    <property type="evidence" value="ECO:0007669"/>
    <property type="project" value="UniProtKB-UniRule"/>
</dbReference>
<comment type="pathway">
    <text evidence="3 10">Amino-acid biosynthesis; L-leucine biosynthesis; L-leucine from 3-methyl-2-oxobutanoate: step 2/4.</text>
</comment>
<dbReference type="RefSeq" id="WP_114210188.1">
    <property type="nucleotide sequence ID" value="NZ_CP030840.1"/>
</dbReference>
<dbReference type="GO" id="GO:0009316">
    <property type="term" value="C:3-isopropylmalate dehydratase complex"/>
    <property type="evidence" value="ECO:0007669"/>
    <property type="project" value="InterPro"/>
</dbReference>
<protein>
    <recommendedName>
        <fullName evidence="10">3-isopropylmalate dehydratase small subunit</fullName>
        <ecNumber evidence="10">4.2.1.33</ecNumber>
    </recommendedName>
    <alternativeName>
        <fullName evidence="10">Alpha-IPM isomerase</fullName>
        <shortName evidence="10">IPMI</shortName>
    </alternativeName>
    <alternativeName>
        <fullName evidence="10">Isopropylmalate isomerase</fullName>
    </alternativeName>
</protein>
<dbReference type="Gene3D" id="3.20.19.10">
    <property type="entry name" value="Aconitase, domain 4"/>
    <property type="match status" value="1"/>
</dbReference>
<comment type="catalytic activity">
    <reaction evidence="1 10">
        <text>(2R,3S)-3-isopropylmalate = (2S)-2-isopropylmalate</text>
        <dbReference type="Rhea" id="RHEA:32287"/>
        <dbReference type="ChEBI" id="CHEBI:1178"/>
        <dbReference type="ChEBI" id="CHEBI:35121"/>
        <dbReference type="EC" id="4.2.1.33"/>
    </reaction>
</comment>
<dbReference type="NCBIfam" id="NF002458">
    <property type="entry name" value="PRK01641.1"/>
    <property type="match status" value="1"/>
</dbReference>
<evidence type="ECO:0000256" key="9">
    <source>
        <dbReference type="ARBA" id="ARBA00023304"/>
    </source>
</evidence>
<accession>A0A2Z5G8S3</accession>
<evidence type="ECO:0000256" key="8">
    <source>
        <dbReference type="ARBA" id="ARBA00023239"/>
    </source>
</evidence>
<evidence type="ECO:0000313" key="12">
    <source>
        <dbReference type="EMBL" id="AXC15521.1"/>
    </source>
</evidence>
<evidence type="ECO:0000256" key="1">
    <source>
        <dbReference type="ARBA" id="ARBA00000491"/>
    </source>
</evidence>
<comment type="function">
    <text evidence="2 10">Catalyzes the isomerization between 2-isopropylmalate and 3-isopropylmalate, via the formation of 2-isopropylmaleate.</text>
</comment>
<keyword evidence="13" id="KW-1185">Reference proteome</keyword>
<evidence type="ECO:0000256" key="10">
    <source>
        <dbReference type="HAMAP-Rule" id="MF_01031"/>
    </source>
</evidence>
<evidence type="ECO:0000259" key="11">
    <source>
        <dbReference type="Pfam" id="PF00694"/>
    </source>
</evidence>
<reference evidence="12 13" key="1">
    <citation type="journal article" date="2018" name="Front. Microbiol.">
        <title>Hydrolytic Capabilities as a Key to Environmental Success: Chitinolytic and Cellulolytic Acidobacteria From Acidic Sub-arctic Soils and Boreal Peatlands.</title>
        <authorList>
            <person name="Belova S.E."/>
            <person name="Ravin N.V."/>
            <person name="Pankratov T.A."/>
            <person name="Rakitin A.L."/>
            <person name="Ivanova A.A."/>
            <person name="Beletsky A.V."/>
            <person name="Mardanov A.V."/>
            <person name="Sinninghe Damste J.S."/>
            <person name="Dedysh S.N."/>
        </authorList>
    </citation>
    <scope>NUCLEOTIDE SEQUENCE [LARGE SCALE GENOMIC DNA]</scope>
    <source>
        <strain evidence="12 13">SBC82</strain>
    </source>
</reference>
<dbReference type="AlphaFoldDB" id="A0A2Z5G8S3"/>
<evidence type="ECO:0000256" key="4">
    <source>
        <dbReference type="ARBA" id="ARBA00009845"/>
    </source>
</evidence>
<dbReference type="InterPro" id="IPR000573">
    <property type="entry name" value="AconitaseA/IPMdHydase_ssu_swvl"/>
</dbReference>
<dbReference type="UniPathway" id="UPA00048">
    <property type="reaction ID" value="UER00071"/>
</dbReference>
<proteinExistence type="inferred from homology"/>
<dbReference type="GO" id="GO:0009098">
    <property type="term" value="P:L-leucine biosynthetic process"/>
    <property type="evidence" value="ECO:0007669"/>
    <property type="project" value="UniProtKB-UniRule"/>
</dbReference>
<evidence type="ECO:0000256" key="3">
    <source>
        <dbReference type="ARBA" id="ARBA00004729"/>
    </source>
</evidence>
<gene>
    <name evidence="10" type="primary">leuD</name>
    <name evidence="12" type="ORF">ACPOL_6285</name>
</gene>
<dbReference type="EMBL" id="CP030840">
    <property type="protein sequence ID" value="AXC15521.1"/>
    <property type="molecule type" value="Genomic_DNA"/>
</dbReference>
<dbReference type="EC" id="4.2.1.33" evidence="10"/>
<keyword evidence="8 10" id="KW-0456">Lyase</keyword>
<comment type="subunit">
    <text evidence="5 10">Heterodimer of LeuC and LeuD.</text>
</comment>
<dbReference type="Proteomes" id="UP000253606">
    <property type="component" value="Chromosome"/>
</dbReference>
<dbReference type="NCBIfam" id="TIGR00171">
    <property type="entry name" value="leuD"/>
    <property type="match status" value="1"/>
</dbReference>
<dbReference type="KEGG" id="abas:ACPOL_6285"/>
<dbReference type="SUPFAM" id="SSF52016">
    <property type="entry name" value="LeuD/IlvD-like"/>
    <property type="match status" value="1"/>
</dbReference>
<dbReference type="PANTHER" id="PTHR43345">
    <property type="entry name" value="3-ISOPROPYLMALATE DEHYDRATASE SMALL SUBUNIT 2-RELATED-RELATED"/>
    <property type="match status" value="1"/>
</dbReference>